<feature type="domain" description="EamA" evidence="8">
    <location>
        <begin position="10"/>
        <end position="147"/>
    </location>
</feature>
<evidence type="ECO:0000256" key="5">
    <source>
        <dbReference type="ARBA" id="ARBA00022989"/>
    </source>
</evidence>
<dbReference type="InterPro" id="IPR051258">
    <property type="entry name" value="Diverse_Substrate_Transporter"/>
</dbReference>
<keyword evidence="4 7" id="KW-0812">Transmembrane</keyword>
<reference evidence="9 10" key="1">
    <citation type="submission" date="2024-11" db="EMBL/GenBank/DDBJ databases">
        <authorList>
            <person name="Heng Y.C."/>
            <person name="Lim A.C.H."/>
            <person name="Lee J.K.Y."/>
            <person name="Kittelmann S."/>
        </authorList>
    </citation>
    <scope>NUCLEOTIDE SEQUENCE [LARGE SCALE GENOMIC DNA]</scope>
    <source>
        <strain evidence="9 10">WILCCON 0185</strain>
    </source>
</reference>
<evidence type="ECO:0000313" key="10">
    <source>
        <dbReference type="Proteomes" id="UP001623591"/>
    </source>
</evidence>
<comment type="subcellular location">
    <subcellularLocation>
        <location evidence="1">Cell membrane</location>
        <topology evidence="1">Multi-pass membrane protein</topology>
    </subcellularLocation>
</comment>
<evidence type="ECO:0000259" key="8">
    <source>
        <dbReference type="Pfam" id="PF00892"/>
    </source>
</evidence>
<evidence type="ECO:0000313" key="9">
    <source>
        <dbReference type="EMBL" id="MFL0248720.1"/>
    </source>
</evidence>
<feature type="transmembrane region" description="Helical" evidence="7">
    <location>
        <begin position="131"/>
        <end position="147"/>
    </location>
</feature>
<keyword evidence="5 7" id="KW-1133">Transmembrane helix</keyword>
<dbReference type="EMBL" id="JBJHZZ010000028">
    <property type="protein sequence ID" value="MFL0248720.1"/>
    <property type="molecule type" value="Genomic_DNA"/>
</dbReference>
<evidence type="ECO:0000256" key="7">
    <source>
        <dbReference type="SAM" id="Phobius"/>
    </source>
</evidence>
<name>A0ABW8TAQ4_9CLOT</name>
<keyword evidence="3" id="KW-1003">Cell membrane</keyword>
<keyword evidence="10" id="KW-1185">Reference proteome</keyword>
<dbReference type="PANTHER" id="PTHR42920">
    <property type="entry name" value="OS03G0707200 PROTEIN-RELATED"/>
    <property type="match status" value="1"/>
</dbReference>
<gene>
    <name evidence="9" type="ORF">ACJDUG_17405</name>
</gene>
<comment type="caution">
    <text evidence="9">The sequence shown here is derived from an EMBL/GenBank/DDBJ whole genome shotgun (WGS) entry which is preliminary data.</text>
</comment>
<dbReference type="PANTHER" id="PTHR42920:SF5">
    <property type="entry name" value="EAMA DOMAIN-CONTAINING PROTEIN"/>
    <property type="match status" value="1"/>
</dbReference>
<comment type="similarity">
    <text evidence="2">Belongs to the EamA transporter family.</text>
</comment>
<dbReference type="RefSeq" id="WP_406771147.1">
    <property type="nucleotide sequence ID" value="NZ_JBJHZZ010000028.1"/>
</dbReference>
<dbReference type="Proteomes" id="UP001623591">
    <property type="component" value="Unassembled WGS sequence"/>
</dbReference>
<sequence>MKKQEVESSLLLLLAAAIWGFAFVAQRIGSKYVGSFMFNGVRFALGSLSLVPLLLVSLKKEKSKALSEEEAVSTSPWKSGVILGCVIFLAASLQQIGLVETSAGKAAFITGFYIVLVPVFGIFLKHNIHKATWVGVILAIIGLYFLSVTEGFTIAMSDIYELIGAFLWAIHILLIDNFTKKVDALKLSFVQFLTCSILSLIAAFIFEKNTLIGLSQAVIPILYGGICSVGIAYTLQVVGQKNAKPSHAAIVLSMESVFAAIGGLIILHENLGARGYIGCGLMFAGVILSQYGSFPKQEKASLSN</sequence>
<dbReference type="Pfam" id="PF00892">
    <property type="entry name" value="EamA"/>
    <property type="match status" value="2"/>
</dbReference>
<feature type="transmembrane region" description="Helical" evidence="7">
    <location>
        <begin position="247"/>
        <end position="267"/>
    </location>
</feature>
<organism evidence="9 10">
    <name type="scientific">Candidatus Clostridium stratigraminis</name>
    <dbReference type="NCBI Taxonomy" id="3381661"/>
    <lineage>
        <taxon>Bacteria</taxon>
        <taxon>Bacillati</taxon>
        <taxon>Bacillota</taxon>
        <taxon>Clostridia</taxon>
        <taxon>Eubacteriales</taxon>
        <taxon>Clostridiaceae</taxon>
        <taxon>Clostridium</taxon>
    </lineage>
</organism>
<feature type="transmembrane region" description="Helical" evidence="7">
    <location>
        <begin position="187"/>
        <end position="206"/>
    </location>
</feature>
<dbReference type="Gene3D" id="1.10.3730.20">
    <property type="match status" value="1"/>
</dbReference>
<evidence type="ECO:0000256" key="4">
    <source>
        <dbReference type="ARBA" id="ARBA00022692"/>
    </source>
</evidence>
<feature type="transmembrane region" description="Helical" evidence="7">
    <location>
        <begin position="273"/>
        <end position="294"/>
    </location>
</feature>
<evidence type="ECO:0000256" key="6">
    <source>
        <dbReference type="ARBA" id="ARBA00023136"/>
    </source>
</evidence>
<feature type="transmembrane region" description="Helical" evidence="7">
    <location>
        <begin position="103"/>
        <end position="124"/>
    </location>
</feature>
<protein>
    <submittedName>
        <fullName evidence="9">DMT family transporter</fullName>
    </submittedName>
</protein>
<evidence type="ECO:0000256" key="1">
    <source>
        <dbReference type="ARBA" id="ARBA00004651"/>
    </source>
</evidence>
<evidence type="ECO:0000256" key="2">
    <source>
        <dbReference type="ARBA" id="ARBA00007362"/>
    </source>
</evidence>
<feature type="transmembrane region" description="Helical" evidence="7">
    <location>
        <begin position="159"/>
        <end position="175"/>
    </location>
</feature>
<feature type="domain" description="EamA" evidence="8">
    <location>
        <begin position="158"/>
        <end position="289"/>
    </location>
</feature>
<keyword evidence="6 7" id="KW-0472">Membrane</keyword>
<accession>A0ABW8TAQ4</accession>
<evidence type="ECO:0000256" key="3">
    <source>
        <dbReference type="ARBA" id="ARBA00022475"/>
    </source>
</evidence>
<feature type="transmembrane region" description="Helical" evidence="7">
    <location>
        <begin position="79"/>
        <end position="97"/>
    </location>
</feature>
<proteinExistence type="inferred from homology"/>
<feature type="transmembrane region" description="Helical" evidence="7">
    <location>
        <begin position="41"/>
        <end position="58"/>
    </location>
</feature>
<dbReference type="InterPro" id="IPR037185">
    <property type="entry name" value="EmrE-like"/>
</dbReference>
<dbReference type="SUPFAM" id="SSF103481">
    <property type="entry name" value="Multidrug resistance efflux transporter EmrE"/>
    <property type="match status" value="2"/>
</dbReference>
<dbReference type="InterPro" id="IPR000620">
    <property type="entry name" value="EamA_dom"/>
</dbReference>
<feature type="transmembrane region" description="Helical" evidence="7">
    <location>
        <begin position="212"/>
        <end position="235"/>
    </location>
</feature>